<evidence type="ECO:0000313" key="1">
    <source>
        <dbReference type="EMBL" id="OMJ94829.1"/>
    </source>
</evidence>
<reference evidence="1 2" key="1">
    <citation type="submission" date="2016-11" db="EMBL/GenBank/DDBJ databases">
        <title>The macronuclear genome of Stentor coeruleus: a giant cell with tiny introns.</title>
        <authorList>
            <person name="Slabodnick M."/>
            <person name="Ruby J.G."/>
            <person name="Reiff S.B."/>
            <person name="Swart E.C."/>
            <person name="Gosai S."/>
            <person name="Prabakaran S."/>
            <person name="Witkowska E."/>
            <person name="Larue G.E."/>
            <person name="Fisher S."/>
            <person name="Freeman R.M."/>
            <person name="Gunawardena J."/>
            <person name="Chu W."/>
            <person name="Stover N.A."/>
            <person name="Gregory B.D."/>
            <person name="Nowacki M."/>
            <person name="Derisi J."/>
            <person name="Roy S.W."/>
            <person name="Marshall W.F."/>
            <person name="Sood P."/>
        </authorList>
    </citation>
    <scope>NUCLEOTIDE SEQUENCE [LARGE SCALE GENOMIC DNA]</scope>
    <source>
        <strain evidence="1">WM001</strain>
    </source>
</reference>
<sequence>MGCCQNREESKVALNRPKQHTKSLSVDIKINNITQDSLVLPSSVNSTLELNESAEANEKSLLLYLQTLNQRKKWEQLAPMMTNPSEVRNPNVFISWAEKPKTIGGVALVYMGMAMKKFTTQVSPFVEVFLPVIIAFIKSGSKDLKESAIFLLHYYADYASEKAINKLISMNIFSFLTKWILAPKNEMRKFTVTLCFKLFKDRSYAKKEFIKANGGFFLIQLIGWYSDNEYLEQLLKYLEELVTENSENILRDNIELTSEPLTVNILKNINFSTKPIETKTLLEKMVRVYS</sequence>
<dbReference type="InterPro" id="IPR016024">
    <property type="entry name" value="ARM-type_fold"/>
</dbReference>
<proteinExistence type="predicted"/>
<dbReference type="Proteomes" id="UP000187209">
    <property type="component" value="Unassembled WGS sequence"/>
</dbReference>
<protein>
    <submittedName>
        <fullName evidence="1">Uncharacterized protein</fullName>
    </submittedName>
</protein>
<name>A0A1R2D0N8_9CILI</name>
<dbReference type="SUPFAM" id="SSF48371">
    <property type="entry name" value="ARM repeat"/>
    <property type="match status" value="1"/>
</dbReference>
<keyword evidence="2" id="KW-1185">Reference proteome</keyword>
<evidence type="ECO:0000313" key="2">
    <source>
        <dbReference type="Proteomes" id="UP000187209"/>
    </source>
</evidence>
<dbReference type="Gene3D" id="1.25.10.10">
    <property type="entry name" value="Leucine-rich Repeat Variant"/>
    <property type="match status" value="1"/>
</dbReference>
<comment type="caution">
    <text evidence="1">The sequence shown here is derived from an EMBL/GenBank/DDBJ whole genome shotgun (WGS) entry which is preliminary data.</text>
</comment>
<dbReference type="EMBL" id="MPUH01000020">
    <property type="protein sequence ID" value="OMJ94829.1"/>
    <property type="molecule type" value="Genomic_DNA"/>
</dbReference>
<dbReference type="AlphaFoldDB" id="A0A1R2D0N8"/>
<dbReference type="InterPro" id="IPR011989">
    <property type="entry name" value="ARM-like"/>
</dbReference>
<organism evidence="1 2">
    <name type="scientific">Stentor coeruleus</name>
    <dbReference type="NCBI Taxonomy" id="5963"/>
    <lineage>
        <taxon>Eukaryota</taxon>
        <taxon>Sar</taxon>
        <taxon>Alveolata</taxon>
        <taxon>Ciliophora</taxon>
        <taxon>Postciliodesmatophora</taxon>
        <taxon>Heterotrichea</taxon>
        <taxon>Heterotrichida</taxon>
        <taxon>Stentoridae</taxon>
        <taxon>Stentor</taxon>
    </lineage>
</organism>
<accession>A0A1R2D0N8</accession>
<gene>
    <name evidence="1" type="ORF">SteCoe_1848</name>
</gene>